<evidence type="ECO:0000256" key="1">
    <source>
        <dbReference type="ARBA" id="ARBA00004571"/>
    </source>
</evidence>
<keyword evidence="10 12" id="KW-0472">Membrane</keyword>
<evidence type="ECO:0000256" key="14">
    <source>
        <dbReference type="RuleBase" id="RU003357"/>
    </source>
</evidence>
<feature type="domain" description="TonB-dependent receptor-like beta-barrel" evidence="16">
    <location>
        <begin position="289"/>
        <end position="744"/>
    </location>
</feature>
<dbReference type="Gene3D" id="2.40.170.20">
    <property type="entry name" value="TonB-dependent receptor, beta-barrel domain"/>
    <property type="match status" value="1"/>
</dbReference>
<sequence length="778" mass="84755" precursor="true">MKGNQRLRTILFCATACGALTAPTQLLAQTTVPQHGQGAPDEIVVTAQKREQRLSDVGLAVVAASNEQLSQQGITNVNMLDKIAPGFAVGTTYTGAQVFSLRGVNFNSTQISASPAVSTYVDEAALPYTAMTGGLLLDVERVEVLKGPQGTLFGQNATAGSVNVIAAKPTSTFEAGIKGEVNHFGEVFAEGFVSGPITTNLNARLAGSVTQGGAWQRGYYLSNRKNGDQNKFVGRLLLDWTPTERLKVSFNVNGFSDRGEIQQYQVGKIDPVVPVGGAGVDPALLTYRLPNNNRDAEFDPGLNTKKRDRLLQAVGRIDYDLSDDVVLTSITNYADYKTRHTLDGDATVLSLNQYFPRGRIKTFSQELRLTGQSLDDRITYIVGGNYQKDKITDVNALFLPGQTSVPHGTFFSTTNYLTNRALGVFGNLDFKITDQLTLTGGARYTDTRQTLKGCTVGNAIGTAIVGTLADLIAGGAGTPNPAYVVGGCLTIDDVGSNPSYLPISGNVSQKEDNVSWRIGLNFKPTTSTLIYGLVSRGYKSGVFPVLPAEFFLSGFQPVRQEEVTSYEIGTKLGLFDRKLQFNVTAFYYDYRDKQFLTYQPYPAPIYYNQLLLNIPKSKVKGIDLDFVAYPFAGLTLRGALTYIDTKVGNFVTFTPTVPPQPVNVEGTQFNFAPKWSGMLDAEYSLPLSGSMNAYIGGNMQFQSRTFSDLGEDPNSINPKYTTFDARIGLRSEAGWTIGLFARNLTDKYYWTSQFRTSDVYARTAGRPRTFGVTAGYQF</sequence>
<keyword evidence="7" id="KW-0408">Iron</keyword>
<keyword evidence="4" id="KW-0410">Iron transport</keyword>
<accession>F6F373</accession>
<dbReference type="GO" id="GO:0006826">
    <property type="term" value="P:iron ion transport"/>
    <property type="evidence" value="ECO:0007669"/>
    <property type="project" value="UniProtKB-KW"/>
</dbReference>
<keyword evidence="19" id="KW-1185">Reference proteome</keyword>
<evidence type="ECO:0000313" key="18">
    <source>
        <dbReference type="EMBL" id="AEG50885.1"/>
    </source>
</evidence>
<keyword evidence="8" id="KW-0406">Ion transport</keyword>
<dbReference type="Pfam" id="PF07715">
    <property type="entry name" value="Plug"/>
    <property type="match status" value="1"/>
</dbReference>
<dbReference type="PROSITE" id="PS52016">
    <property type="entry name" value="TONB_DEPENDENT_REC_3"/>
    <property type="match status" value="1"/>
</dbReference>
<dbReference type="PANTHER" id="PTHR32552:SF81">
    <property type="entry name" value="TONB-DEPENDENT OUTER MEMBRANE RECEPTOR"/>
    <property type="match status" value="1"/>
</dbReference>
<evidence type="ECO:0000256" key="6">
    <source>
        <dbReference type="ARBA" id="ARBA00022729"/>
    </source>
</evidence>
<dbReference type="InterPro" id="IPR039426">
    <property type="entry name" value="TonB-dep_rcpt-like"/>
</dbReference>
<keyword evidence="6 15" id="KW-0732">Signal</keyword>
<dbReference type="KEGG" id="sch:Sphch_3280"/>
<dbReference type="InterPro" id="IPR010917">
    <property type="entry name" value="TonB_rcpt_CS"/>
</dbReference>
<evidence type="ECO:0000256" key="5">
    <source>
        <dbReference type="ARBA" id="ARBA00022692"/>
    </source>
</evidence>
<reference evidence="18 19" key="1">
    <citation type="submission" date="2011-05" db="EMBL/GenBank/DDBJ databases">
        <title>Complete sequence of chromosome 2 of Sphingobium chlorophenolicum L-1.</title>
        <authorList>
            <consortium name="US DOE Joint Genome Institute"/>
            <person name="Lucas S."/>
            <person name="Han J."/>
            <person name="Lapidus A."/>
            <person name="Cheng J.-F."/>
            <person name="Goodwin L."/>
            <person name="Pitluck S."/>
            <person name="Peters L."/>
            <person name="Daligault H."/>
            <person name="Han C."/>
            <person name="Tapia R."/>
            <person name="Land M."/>
            <person name="Hauser L."/>
            <person name="Kyrpides N."/>
            <person name="Ivanova N."/>
            <person name="Pagani I."/>
            <person name="Turner P."/>
            <person name="Copley S."/>
            <person name="Woyke T."/>
        </authorList>
    </citation>
    <scope>NUCLEOTIDE SEQUENCE [LARGE SCALE GENOMIC DNA]</scope>
    <source>
        <strain evidence="18 19">L-1</strain>
    </source>
</reference>
<evidence type="ECO:0000256" key="11">
    <source>
        <dbReference type="ARBA" id="ARBA00023237"/>
    </source>
</evidence>
<dbReference type="SUPFAM" id="SSF56935">
    <property type="entry name" value="Porins"/>
    <property type="match status" value="1"/>
</dbReference>
<gene>
    <name evidence="18" type="ORF">Sphch_3280</name>
</gene>
<comment type="subcellular location">
    <subcellularLocation>
        <location evidence="1 12">Cell outer membrane</location>
        <topology evidence="1 12">Multi-pass membrane protein</topology>
    </subcellularLocation>
</comment>
<evidence type="ECO:0000259" key="17">
    <source>
        <dbReference type="Pfam" id="PF07715"/>
    </source>
</evidence>
<proteinExistence type="inferred from homology"/>
<comment type="similarity">
    <text evidence="12 14">Belongs to the TonB-dependent receptor family.</text>
</comment>
<feature type="domain" description="TonB-dependent receptor plug" evidence="17">
    <location>
        <begin position="55"/>
        <end position="160"/>
    </location>
</feature>
<evidence type="ECO:0000256" key="3">
    <source>
        <dbReference type="ARBA" id="ARBA00022452"/>
    </source>
</evidence>
<dbReference type="InterPro" id="IPR000531">
    <property type="entry name" value="Beta-barrel_TonB"/>
</dbReference>
<dbReference type="CDD" id="cd01347">
    <property type="entry name" value="ligand_gated_channel"/>
    <property type="match status" value="1"/>
</dbReference>
<dbReference type="Pfam" id="PF00593">
    <property type="entry name" value="TonB_dep_Rec_b-barrel"/>
    <property type="match status" value="1"/>
</dbReference>
<evidence type="ECO:0000259" key="16">
    <source>
        <dbReference type="Pfam" id="PF00593"/>
    </source>
</evidence>
<evidence type="ECO:0000256" key="9">
    <source>
        <dbReference type="ARBA" id="ARBA00023077"/>
    </source>
</evidence>
<dbReference type="InterPro" id="IPR012910">
    <property type="entry name" value="Plug_dom"/>
</dbReference>
<keyword evidence="18" id="KW-0675">Receptor</keyword>
<dbReference type="PANTHER" id="PTHR32552">
    <property type="entry name" value="FERRICHROME IRON RECEPTOR-RELATED"/>
    <property type="match status" value="1"/>
</dbReference>
<evidence type="ECO:0000256" key="7">
    <source>
        <dbReference type="ARBA" id="ARBA00023004"/>
    </source>
</evidence>
<evidence type="ECO:0000256" key="2">
    <source>
        <dbReference type="ARBA" id="ARBA00022448"/>
    </source>
</evidence>
<dbReference type="PROSITE" id="PS01156">
    <property type="entry name" value="TONB_DEPENDENT_REC_2"/>
    <property type="match status" value="1"/>
</dbReference>
<protein>
    <submittedName>
        <fullName evidence="18">TonB-dependent receptor</fullName>
    </submittedName>
</protein>
<evidence type="ECO:0000256" key="15">
    <source>
        <dbReference type="SAM" id="SignalP"/>
    </source>
</evidence>
<feature type="chain" id="PRO_5003334018" evidence="15">
    <location>
        <begin position="29"/>
        <end position="778"/>
    </location>
</feature>
<dbReference type="GO" id="GO:0009279">
    <property type="term" value="C:cell outer membrane"/>
    <property type="evidence" value="ECO:0007669"/>
    <property type="project" value="UniProtKB-SubCell"/>
</dbReference>
<evidence type="ECO:0000256" key="10">
    <source>
        <dbReference type="ARBA" id="ARBA00023136"/>
    </source>
</evidence>
<evidence type="ECO:0000256" key="12">
    <source>
        <dbReference type="PROSITE-ProRule" id="PRU01360"/>
    </source>
</evidence>
<keyword evidence="3 12" id="KW-1134">Transmembrane beta strand</keyword>
<dbReference type="RefSeq" id="WP_013849115.1">
    <property type="nucleotide sequence ID" value="NC_015594.1"/>
</dbReference>
<dbReference type="STRING" id="690566.Sphch_3280"/>
<dbReference type="EMBL" id="CP002799">
    <property type="protein sequence ID" value="AEG50885.1"/>
    <property type="molecule type" value="Genomic_DNA"/>
</dbReference>
<evidence type="ECO:0000256" key="8">
    <source>
        <dbReference type="ARBA" id="ARBA00023065"/>
    </source>
</evidence>
<dbReference type="InterPro" id="IPR036942">
    <property type="entry name" value="Beta-barrel_TonB_sf"/>
</dbReference>
<feature type="signal peptide" evidence="15">
    <location>
        <begin position="1"/>
        <end position="28"/>
    </location>
</feature>
<evidence type="ECO:0000256" key="4">
    <source>
        <dbReference type="ARBA" id="ARBA00022496"/>
    </source>
</evidence>
<evidence type="ECO:0000313" key="19">
    <source>
        <dbReference type="Proteomes" id="UP000007150"/>
    </source>
</evidence>
<dbReference type="HOGENOM" id="CLU_008287_15_0_5"/>
<feature type="short sequence motif" description="TonB C-terminal box" evidence="13">
    <location>
        <begin position="761"/>
        <end position="778"/>
    </location>
</feature>
<keyword evidence="2 12" id="KW-0813">Transport</keyword>
<name>F6F373_SPHCR</name>
<dbReference type="AlphaFoldDB" id="F6F373"/>
<keyword evidence="5 12" id="KW-0812">Transmembrane</keyword>
<evidence type="ECO:0000256" key="13">
    <source>
        <dbReference type="PROSITE-ProRule" id="PRU10144"/>
    </source>
</evidence>
<keyword evidence="9 14" id="KW-0798">TonB box</keyword>
<dbReference type="Proteomes" id="UP000007150">
    <property type="component" value="Chromosome 2"/>
</dbReference>
<organism evidence="18 19">
    <name type="scientific">Sphingobium chlorophenolicum L-1</name>
    <dbReference type="NCBI Taxonomy" id="690566"/>
    <lineage>
        <taxon>Bacteria</taxon>
        <taxon>Pseudomonadati</taxon>
        <taxon>Pseudomonadota</taxon>
        <taxon>Alphaproteobacteria</taxon>
        <taxon>Sphingomonadales</taxon>
        <taxon>Sphingomonadaceae</taxon>
        <taxon>Sphingobium</taxon>
    </lineage>
</organism>
<keyword evidence="11 12" id="KW-0998">Cell outer membrane</keyword>